<gene>
    <name evidence="1" type="ORF">WJ68_08325</name>
</gene>
<accession>A0ABD4E6E0</accession>
<evidence type="ECO:0000313" key="1">
    <source>
        <dbReference type="EMBL" id="KVN87420.1"/>
    </source>
</evidence>
<sequence>MRVDITGHGMGVAHLEKNAKGTLLETSDLVMSDPIPLFAQYIDLGFYMPDLGKNIKASVEVVSSKWDPAGEAQRWILAIGNMPEGQLRIAANLLAAMGIRSNIVQIEEFDGGSVERTLIVDQGAWPKRLVEPPFTFVQMLDERDAIRGCEVQIEFEQPLTKDVAAPICTSIETWANVVARSGFAPPGIDPANAGTFASGTYQYDSHTIASSFDYVFRVDFACFDALGAYLAGIHRDGRRIHRLIVS</sequence>
<comment type="caution">
    <text evidence="1">The sequence shown here is derived from an EMBL/GenBank/DDBJ whole genome shotgun (WGS) entry which is preliminary data.</text>
</comment>
<evidence type="ECO:0000313" key="2">
    <source>
        <dbReference type="Proteomes" id="UP000057910"/>
    </source>
</evidence>
<dbReference type="Proteomes" id="UP000057910">
    <property type="component" value="Unassembled WGS sequence"/>
</dbReference>
<dbReference type="AlphaFoldDB" id="A0ABD4E6E0"/>
<name>A0ABD4E6E0_9BURK</name>
<protein>
    <submittedName>
        <fullName evidence="1">Uncharacterized protein</fullName>
    </submittedName>
</protein>
<reference evidence="1 2" key="1">
    <citation type="submission" date="2015-11" db="EMBL/GenBank/DDBJ databases">
        <title>Expanding the genomic diversity of Burkholderia species for the development of highly accurate diagnostics.</title>
        <authorList>
            <person name="Sahl J."/>
            <person name="Keim P."/>
            <person name="Wagner D."/>
        </authorList>
    </citation>
    <scope>NUCLEOTIDE SEQUENCE [LARGE SCALE GENOMIC DNA]</scope>
    <source>
        <strain evidence="1 2">MSMB1585WGS</strain>
    </source>
</reference>
<dbReference type="RefSeq" id="WP_059716833.1">
    <property type="nucleotide sequence ID" value="NZ_LOYE01000101.1"/>
</dbReference>
<proteinExistence type="predicted"/>
<organism evidence="1 2">
    <name type="scientific">Burkholderia ubonensis</name>
    <dbReference type="NCBI Taxonomy" id="101571"/>
    <lineage>
        <taxon>Bacteria</taxon>
        <taxon>Pseudomonadati</taxon>
        <taxon>Pseudomonadota</taxon>
        <taxon>Betaproteobacteria</taxon>
        <taxon>Burkholderiales</taxon>
        <taxon>Burkholderiaceae</taxon>
        <taxon>Burkholderia</taxon>
        <taxon>Burkholderia cepacia complex</taxon>
    </lineage>
</organism>
<dbReference type="EMBL" id="LPAD01000048">
    <property type="protein sequence ID" value="KVN87420.1"/>
    <property type="molecule type" value="Genomic_DNA"/>
</dbReference>